<sequence>MKDFTINNKKILIYESNTENKPIIYLNNYIDESNTIYKLIKDTYHEDFTLVSISNLNWNYDMVPWNTPPIFKNGDSYTGGADEYLTFLTQKIIPAVEKNLSKSIAWRGIIGYSLSGLFAIYSLYKTDLFSRCASVSGSLWFPNFKEFIFSHEMKTIPKYLYFSLGDKEAKSRNQFLKKVELNTKEIEQFYHAKKINTVFQLNHGNHYHNSAQRTAMAIKWLLNK</sequence>
<dbReference type="InterPro" id="IPR050583">
    <property type="entry name" value="Mycobacterial_A85_antigen"/>
</dbReference>
<evidence type="ECO:0000313" key="2">
    <source>
        <dbReference type="Proteomes" id="UP000215383"/>
    </source>
</evidence>
<dbReference type="SUPFAM" id="SSF53474">
    <property type="entry name" value="alpha/beta-Hydrolases"/>
    <property type="match status" value="1"/>
</dbReference>
<dbReference type="InterPro" id="IPR000801">
    <property type="entry name" value="Esterase-like"/>
</dbReference>
<dbReference type="Pfam" id="PF00756">
    <property type="entry name" value="Esterase"/>
    <property type="match status" value="1"/>
</dbReference>
<proteinExistence type="predicted"/>
<dbReference type="eggNOG" id="COG2819">
    <property type="taxonomic scope" value="Bacteria"/>
</dbReference>
<evidence type="ECO:0000313" key="1">
    <source>
        <dbReference type="EMBL" id="SNV04563.1"/>
    </source>
</evidence>
<gene>
    <name evidence="1" type="ORF">SAMEA4364220_02005</name>
</gene>
<protein>
    <submittedName>
        <fullName evidence="1">Predicted hydrolase of the alpha/beta superfamily</fullName>
    </submittedName>
</protein>
<dbReference type="Proteomes" id="UP000215383">
    <property type="component" value="Chromosome 1"/>
</dbReference>
<dbReference type="PANTHER" id="PTHR48098">
    <property type="entry name" value="ENTEROCHELIN ESTERASE-RELATED"/>
    <property type="match status" value="1"/>
</dbReference>
<dbReference type="GO" id="GO:0016787">
    <property type="term" value="F:hydrolase activity"/>
    <property type="evidence" value="ECO:0007669"/>
    <property type="project" value="UniProtKB-KW"/>
</dbReference>
<organism evidence="1 2">
    <name type="scientific">Megamonas hypermegale</name>
    <dbReference type="NCBI Taxonomy" id="158847"/>
    <lineage>
        <taxon>Bacteria</taxon>
        <taxon>Bacillati</taxon>
        <taxon>Bacillota</taxon>
        <taxon>Negativicutes</taxon>
        <taxon>Selenomonadales</taxon>
        <taxon>Selenomonadaceae</taxon>
        <taxon>Megamonas</taxon>
    </lineage>
</organism>
<reference evidence="1 2" key="1">
    <citation type="submission" date="2017-06" db="EMBL/GenBank/DDBJ databases">
        <authorList>
            <consortium name="Pathogen Informatics"/>
        </authorList>
    </citation>
    <scope>NUCLEOTIDE SEQUENCE [LARGE SCALE GENOMIC DNA]</scope>
    <source>
        <strain evidence="1 2">NCTC10570</strain>
    </source>
</reference>
<accession>A0A239U6G7</accession>
<dbReference type="EMBL" id="LT906446">
    <property type="protein sequence ID" value="SNV04563.1"/>
    <property type="molecule type" value="Genomic_DNA"/>
</dbReference>
<keyword evidence="1" id="KW-0378">Hydrolase</keyword>
<keyword evidence="2" id="KW-1185">Reference proteome</keyword>
<dbReference type="Gene3D" id="3.40.50.1820">
    <property type="entry name" value="alpha/beta hydrolase"/>
    <property type="match status" value="1"/>
</dbReference>
<dbReference type="RefSeq" id="WP_027889155.1">
    <property type="nucleotide sequence ID" value="NZ_LT906446.1"/>
</dbReference>
<dbReference type="GeneID" id="78507989"/>
<dbReference type="AlphaFoldDB" id="A0A239U6G7"/>
<dbReference type="PANTHER" id="PTHR48098:SF6">
    <property type="entry name" value="FERRI-BACILLIBACTIN ESTERASE BESA"/>
    <property type="match status" value="1"/>
</dbReference>
<name>A0A239U6G7_9FIRM</name>
<dbReference type="InterPro" id="IPR029058">
    <property type="entry name" value="AB_hydrolase_fold"/>
</dbReference>